<name>A0A8R7V1J6_TRIUA</name>
<keyword evidence="2" id="KW-1185">Reference proteome</keyword>
<dbReference type="AlphaFoldDB" id="A0A8R7V1J6"/>
<sequence>MWWMIHYQPQKQLQIRCWLQGWIRQFILMMKNLTIRLRIVALLVQVLLMTKAIH</sequence>
<dbReference type="EnsemblPlants" id="TuG1812G0700001513.01.T03">
    <property type="protein sequence ID" value="TuG1812G0700001513.01.T03.cds456348"/>
    <property type="gene ID" value="TuG1812G0700001513.01"/>
</dbReference>
<evidence type="ECO:0000313" key="1">
    <source>
        <dbReference type="EnsemblPlants" id="TuG1812G0700001513.01.T03.cds456348"/>
    </source>
</evidence>
<reference evidence="1" key="3">
    <citation type="submission" date="2022-06" db="UniProtKB">
        <authorList>
            <consortium name="EnsemblPlants"/>
        </authorList>
    </citation>
    <scope>IDENTIFICATION</scope>
</reference>
<evidence type="ECO:0000313" key="2">
    <source>
        <dbReference type="Proteomes" id="UP000015106"/>
    </source>
</evidence>
<reference evidence="2" key="1">
    <citation type="journal article" date="2013" name="Nature">
        <title>Draft genome of the wheat A-genome progenitor Triticum urartu.</title>
        <authorList>
            <person name="Ling H.Q."/>
            <person name="Zhao S."/>
            <person name="Liu D."/>
            <person name="Wang J."/>
            <person name="Sun H."/>
            <person name="Zhang C."/>
            <person name="Fan H."/>
            <person name="Li D."/>
            <person name="Dong L."/>
            <person name="Tao Y."/>
            <person name="Gao C."/>
            <person name="Wu H."/>
            <person name="Li Y."/>
            <person name="Cui Y."/>
            <person name="Guo X."/>
            <person name="Zheng S."/>
            <person name="Wang B."/>
            <person name="Yu K."/>
            <person name="Liang Q."/>
            <person name="Yang W."/>
            <person name="Lou X."/>
            <person name="Chen J."/>
            <person name="Feng M."/>
            <person name="Jian J."/>
            <person name="Zhang X."/>
            <person name="Luo G."/>
            <person name="Jiang Y."/>
            <person name="Liu J."/>
            <person name="Wang Z."/>
            <person name="Sha Y."/>
            <person name="Zhang B."/>
            <person name="Wu H."/>
            <person name="Tang D."/>
            <person name="Shen Q."/>
            <person name="Xue P."/>
            <person name="Zou S."/>
            <person name="Wang X."/>
            <person name="Liu X."/>
            <person name="Wang F."/>
            <person name="Yang Y."/>
            <person name="An X."/>
            <person name="Dong Z."/>
            <person name="Zhang K."/>
            <person name="Zhang X."/>
            <person name="Luo M.C."/>
            <person name="Dvorak J."/>
            <person name="Tong Y."/>
            <person name="Wang J."/>
            <person name="Yang H."/>
            <person name="Li Z."/>
            <person name="Wang D."/>
            <person name="Zhang A."/>
            <person name="Wang J."/>
        </authorList>
    </citation>
    <scope>NUCLEOTIDE SEQUENCE</scope>
    <source>
        <strain evidence="2">cv. G1812</strain>
    </source>
</reference>
<accession>A0A8R7V1J6</accession>
<dbReference type="Gramene" id="TuG1812G0700001513.01.T03">
    <property type="protein sequence ID" value="TuG1812G0700001513.01.T03.cds456348"/>
    <property type="gene ID" value="TuG1812G0700001513.01"/>
</dbReference>
<proteinExistence type="predicted"/>
<organism evidence="1 2">
    <name type="scientific">Triticum urartu</name>
    <name type="common">Red wild einkorn</name>
    <name type="synonym">Crithodium urartu</name>
    <dbReference type="NCBI Taxonomy" id="4572"/>
    <lineage>
        <taxon>Eukaryota</taxon>
        <taxon>Viridiplantae</taxon>
        <taxon>Streptophyta</taxon>
        <taxon>Embryophyta</taxon>
        <taxon>Tracheophyta</taxon>
        <taxon>Spermatophyta</taxon>
        <taxon>Magnoliopsida</taxon>
        <taxon>Liliopsida</taxon>
        <taxon>Poales</taxon>
        <taxon>Poaceae</taxon>
        <taxon>BOP clade</taxon>
        <taxon>Pooideae</taxon>
        <taxon>Triticodae</taxon>
        <taxon>Triticeae</taxon>
        <taxon>Triticinae</taxon>
        <taxon>Triticum</taxon>
    </lineage>
</organism>
<dbReference type="Proteomes" id="UP000015106">
    <property type="component" value="Chromosome 7"/>
</dbReference>
<protein>
    <submittedName>
        <fullName evidence="1">Uncharacterized protein</fullName>
    </submittedName>
</protein>
<gene>
    <name evidence="1" type="primary">LOC125521586</name>
</gene>
<reference evidence="1" key="2">
    <citation type="submission" date="2018-03" db="EMBL/GenBank/DDBJ databases">
        <title>The Triticum urartu genome reveals the dynamic nature of wheat genome evolution.</title>
        <authorList>
            <person name="Ling H."/>
            <person name="Ma B."/>
            <person name="Shi X."/>
            <person name="Liu H."/>
            <person name="Dong L."/>
            <person name="Sun H."/>
            <person name="Cao Y."/>
            <person name="Gao Q."/>
            <person name="Zheng S."/>
            <person name="Li Y."/>
            <person name="Yu Y."/>
            <person name="Du H."/>
            <person name="Qi M."/>
            <person name="Li Y."/>
            <person name="Yu H."/>
            <person name="Cui Y."/>
            <person name="Wang N."/>
            <person name="Chen C."/>
            <person name="Wu H."/>
            <person name="Zhao Y."/>
            <person name="Zhang J."/>
            <person name="Li Y."/>
            <person name="Zhou W."/>
            <person name="Zhang B."/>
            <person name="Hu W."/>
            <person name="Eijk M."/>
            <person name="Tang J."/>
            <person name="Witsenboer H."/>
            <person name="Zhao S."/>
            <person name="Li Z."/>
            <person name="Zhang A."/>
            <person name="Wang D."/>
            <person name="Liang C."/>
        </authorList>
    </citation>
    <scope>NUCLEOTIDE SEQUENCE [LARGE SCALE GENOMIC DNA]</scope>
    <source>
        <strain evidence="1">cv. G1812</strain>
    </source>
</reference>